<keyword evidence="2 5" id="KW-0812">Transmembrane</keyword>
<feature type="non-terminal residue" evidence="8">
    <location>
        <position position="133"/>
    </location>
</feature>
<feature type="transmembrane region" description="Helical" evidence="5">
    <location>
        <begin position="53"/>
        <end position="78"/>
    </location>
</feature>
<accession>A0ABM1AFX8</accession>
<sequence>MISLETMTMITTTRTLTNLTSYSFSQDGLSEYEALNTKEDGEKKEQEKVEGHLSYGLTVLTATVFMVGEMAGTGVLAMPKALEDTGYMGVIIILVLAIASAYVGAILAKCWIIVQDRYDEFKGHVREPYPAIG</sequence>
<comment type="subcellular location">
    <subcellularLocation>
        <location evidence="1">Membrane</location>
    </subcellularLocation>
</comment>
<evidence type="ECO:0000256" key="3">
    <source>
        <dbReference type="ARBA" id="ARBA00022989"/>
    </source>
</evidence>
<evidence type="ECO:0000256" key="1">
    <source>
        <dbReference type="ARBA" id="ARBA00004370"/>
    </source>
</evidence>
<gene>
    <name evidence="8" type="primary">LOC106014209</name>
</gene>
<organism evidence="7 8">
    <name type="scientific">Aplysia californica</name>
    <name type="common">California sea hare</name>
    <dbReference type="NCBI Taxonomy" id="6500"/>
    <lineage>
        <taxon>Eukaryota</taxon>
        <taxon>Metazoa</taxon>
        <taxon>Spiralia</taxon>
        <taxon>Lophotrochozoa</taxon>
        <taxon>Mollusca</taxon>
        <taxon>Gastropoda</taxon>
        <taxon>Heterobranchia</taxon>
        <taxon>Euthyneura</taxon>
        <taxon>Tectipleura</taxon>
        <taxon>Aplysiida</taxon>
        <taxon>Aplysioidea</taxon>
        <taxon>Aplysiidae</taxon>
        <taxon>Aplysia</taxon>
    </lineage>
</organism>
<keyword evidence="3 5" id="KW-1133">Transmembrane helix</keyword>
<dbReference type="RefSeq" id="XP_012946877.2">
    <property type="nucleotide sequence ID" value="XM_013091423.2"/>
</dbReference>
<feature type="domain" description="Amino acid transporter transmembrane" evidence="6">
    <location>
        <begin position="58"/>
        <end position="125"/>
    </location>
</feature>
<evidence type="ECO:0000256" key="5">
    <source>
        <dbReference type="SAM" id="Phobius"/>
    </source>
</evidence>
<keyword evidence="7" id="KW-1185">Reference proteome</keyword>
<protein>
    <submittedName>
        <fullName evidence="8">Uncharacterized protein LOC106014209</fullName>
    </submittedName>
</protein>
<proteinExistence type="predicted"/>
<evidence type="ECO:0000313" key="8">
    <source>
        <dbReference type="RefSeq" id="XP_012946877.2"/>
    </source>
</evidence>
<dbReference type="Pfam" id="PF01490">
    <property type="entry name" value="Aa_trans"/>
    <property type="match status" value="1"/>
</dbReference>
<dbReference type="GeneID" id="106014209"/>
<evidence type="ECO:0000313" key="7">
    <source>
        <dbReference type="Proteomes" id="UP000694888"/>
    </source>
</evidence>
<name>A0ABM1AFX8_APLCA</name>
<dbReference type="Proteomes" id="UP000694888">
    <property type="component" value="Unplaced"/>
</dbReference>
<dbReference type="InterPro" id="IPR013057">
    <property type="entry name" value="AA_transpt_TM"/>
</dbReference>
<evidence type="ECO:0000256" key="4">
    <source>
        <dbReference type="ARBA" id="ARBA00023136"/>
    </source>
</evidence>
<evidence type="ECO:0000256" key="2">
    <source>
        <dbReference type="ARBA" id="ARBA00022692"/>
    </source>
</evidence>
<evidence type="ECO:0000259" key="6">
    <source>
        <dbReference type="Pfam" id="PF01490"/>
    </source>
</evidence>
<feature type="transmembrane region" description="Helical" evidence="5">
    <location>
        <begin position="90"/>
        <end position="114"/>
    </location>
</feature>
<keyword evidence="4 5" id="KW-0472">Membrane</keyword>
<reference evidence="8" key="1">
    <citation type="submission" date="2025-08" db="UniProtKB">
        <authorList>
            <consortium name="RefSeq"/>
        </authorList>
    </citation>
    <scope>IDENTIFICATION</scope>
</reference>